<organism evidence="3 4">
    <name type="scientific">Alkalibacter saccharofermentans DSM 14828</name>
    <dbReference type="NCBI Taxonomy" id="1120975"/>
    <lineage>
        <taxon>Bacteria</taxon>
        <taxon>Bacillati</taxon>
        <taxon>Bacillota</taxon>
        <taxon>Clostridia</taxon>
        <taxon>Eubacteriales</taxon>
        <taxon>Eubacteriaceae</taxon>
        <taxon>Alkalibacter</taxon>
    </lineage>
</organism>
<dbReference type="CDD" id="cd01107">
    <property type="entry name" value="HTH_BmrR"/>
    <property type="match status" value="1"/>
</dbReference>
<evidence type="ECO:0000259" key="2">
    <source>
        <dbReference type="PROSITE" id="PS50937"/>
    </source>
</evidence>
<proteinExistence type="predicted"/>
<dbReference type="GO" id="GO:0003677">
    <property type="term" value="F:DNA binding"/>
    <property type="evidence" value="ECO:0007669"/>
    <property type="project" value="UniProtKB-KW"/>
</dbReference>
<keyword evidence="1 3" id="KW-0238">DNA-binding</keyword>
<feature type="domain" description="HTH merR-type" evidence="2">
    <location>
        <begin position="1"/>
        <end position="71"/>
    </location>
</feature>
<dbReference type="SUPFAM" id="SSF46955">
    <property type="entry name" value="Putative DNA-binding domain"/>
    <property type="match status" value="1"/>
</dbReference>
<dbReference type="SMART" id="SM00871">
    <property type="entry name" value="AraC_E_bind"/>
    <property type="match status" value="1"/>
</dbReference>
<dbReference type="InterPro" id="IPR047057">
    <property type="entry name" value="MerR_fam"/>
</dbReference>
<dbReference type="InterPro" id="IPR009061">
    <property type="entry name" value="DNA-bd_dom_put_sf"/>
</dbReference>
<dbReference type="SMART" id="SM00422">
    <property type="entry name" value="HTH_MERR"/>
    <property type="match status" value="1"/>
</dbReference>
<keyword evidence="4" id="KW-1185">Reference proteome</keyword>
<gene>
    <name evidence="3" type="ORF">SAMN02746064_00233</name>
</gene>
<evidence type="ECO:0000313" key="3">
    <source>
        <dbReference type="EMBL" id="SHE30640.1"/>
    </source>
</evidence>
<dbReference type="InterPro" id="IPR000551">
    <property type="entry name" value="MerR-type_HTH_dom"/>
</dbReference>
<dbReference type="PANTHER" id="PTHR30204:SF97">
    <property type="entry name" value="MERR FAMILY REGULATORY PROTEIN"/>
    <property type="match status" value="1"/>
</dbReference>
<dbReference type="Pfam" id="PF13411">
    <property type="entry name" value="MerR_1"/>
    <property type="match status" value="1"/>
</dbReference>
<dbReference type="AlphaFoldDB" id="A0A1M4SEK5"/>
<sequence length="269" mass="31656">MFRIGEFSKMGKTTVKTLRYYDEQGLLKPEMIDKFTKHRYYATDQLLVLHRIQSYRQMGLGIEDIKSIMSGDNPDRFLIRRKFELIDQLNRVKETISRIEFVLHQKEDGFMNYVATIKELPECIVYSKKLTVPSYDSYFELIPEIGRVISEKYSDLKCRVPEYCFIEYLDGEYKDKDFNIEFCEAVDSFRDDFDDIKFKKIEAVTAVSVMHKGAYSGLAQAYAFAFKWIETNGYEIAGAPRESYIDGIWNKESEEEWLTELQIPVNKPN</sequence>
<dbReference type="STRING" id="1120975.SAMN02746064_00233"/>
<dbReference type="InterPro" id="IPR010499">
    <property type="entry name" value="AraC_E-bd"/>
</dbReference>
<name>A0A1M4SEK5_9FIRM</name>
<dbReference type="OrthoDB" id="9773308at2"/>
<dbReference type="PROSITE" id="PS50937">
    <property type="entry name" value="HTH_MERR_2"/>
    <property type="match status" value="1"/>
</dbReference>
<dbReference type="Pfam" id="PF06445">
    <property type="entry name" value="GyrI-like"/>
    <property type="match status" value="1"/>
</dbReference>
<dbReference type="PANTHER" id="PTHR30204">
    <property type="entry name" value="REDOX-CYCLING DRUG-SENSING TRANSCRIPTIONAL ACTIVATOR SOXR"/>
    <property type="match status" value="1"/>
</dbReference>
<evidence type="ECO:0000256" key="1">
    <source>
        <dbReference type="ARBA" id="ARBA00023125"/>
    </source>
</evidence>
<evidence type="ECO:0000313" key="4">
    <source>
        <dbReference type="Proteomes" id="UP000184251"/>
    </source>
</evidence>
<dbReference type="InterPro" id="IPR011256">
    <property type="entry name" value="Reg_factor_effector_dom_sf"/>
</dbReference>
<protein>
    <submittedName>
        <fullName evidence="3">DNA-binding transcriptional regulator, MerR family</fullName>
    </submittedName>
</protein>
<dbReference type="Proteomes" id="UP000184251">
    <property type="component" value="Unassembled WGS sequence"/>
</dbReference>
<dbReference type="EMBL" id="FQTU01000001">
    <property type="protein sequence ID" value="SHE30640.1"/>
    <property type="molecule type" value="Genomic_DNA"/>
</dbReference>
<dbReference type="InterPro" id="IPR029442">
    <property type="entry name" value="GyrI-like"/>
</dbReference>
<accession>A0A1M4SEK5</accession>
<dbReference type="SUPFAM" id="SSF55136">
    <property type="entry name" value="Probable bacterial effector-binding domain"/>
    <property type="match status" value="1"/>
</dbReference>
<dbReference type="RefSeq" id="WP_073269224.1">
    <property type="nucleotide sequence ID" value="NZ_FQTU01000001.1"/>
</dbReference>
<dbReference type="Gene3D" id="1.10.1660.10">
    <property type="match status" value="1"/>
</dbReference>
<dbReference type="GO" id="GO:0003700">
    <property type="term" value="F:DNA-binding transcription factor activity"/>
    <property type="evidence" value="ECO:0007669"/>
    <property type="project" value="InterPro"/>
</dbReference>
<reference evidence="3 4" key="1">
    <citation type="submission" date="2016-11" db="EMBL/GenBank/DDBJ databases">
        <authorList>
            <person name="Jaros S."/>
            <person name="Januszkiewicz K."/>
            <person name="Wedrychowicz H."/>
        </authorList>
    </citation>
    <scope>NUCLEOTIDE SEQUENCE [LARGE SCALE GENOMIC DNA]</scope>
    <source>
        <strain evidence="3 4">DSM 14828</strain>
    </source>
</reference>
<dbReference type="Gene3D" id="3.20.80.10">
    <property type="entry name" value="Regulatory factor, effector binding domain"/>
    <property type="match status" value="1"/>
</dbReference>